<protein>
    <submittedName>
        <fullName evidence="2">HET-domain-containing protein</fullName>
    </submittedName>
</protein>
<sequence length="649" mass="73416">MPPLCNKCQSIFDHWNGRNHWKERRPDHLHHTVPGLQDSARGGCHVCILLLGGIEEHTLREIWSKWPDEEAVVEVREWIGEEGHFAVDLIWRSSPGHRAAGNVALVRAHEMDVSDNVGNIARSTDSEESWTLVNNWLHGCLSNHASCSIHYLEQKLPTRLVAVGSTDVDLRLTLTANLPGDTPYLTLSHCWGGLEFKMLLSDNLRSLLQHIPANEFLTKTFHDAITITRRLGFKYIWIDSLCIIQNDNNDWEREAALMGNVYGGSSLNLAAVDAPNGDVGCFFHRYSTNVEACKIQISNFESRSARETWNCVPKRFWPNLTLDTVLGCRGWVFQETVLAPRTLYLGSRQLAWGCRKTEACETFPVQINTGHISPAATIEAWSRTNLLDAWDTIISDYPRRALSFPKDKFIALSGVSRLFATKFDASFVAGLWRKDDGDLERQLVWLAESQVQDRPKHYQAPSWSWASVEAEVALPPGLADTQTGFVVLVAVKDVSVTLCTHDPFGQISDGFLIIQCRAPVRVSAQQHLDTRWWLVAMGDAKFYARVYPDSRPHKLDGELLFLPILSSNLENAPQSKFAVHGIILKPHSWDRFSRVGYFGVEKDDLETFDHNWQVNDQSYHLERSDNRIDFGPSVASDNHGNLLYEITII</sequence>
<name>A0A132BA95_MOLSC</name>
<dbReference type="EMBL" id="KQ947432">
    <property type="protein sequence ID" value="KUJ09326.1"/>
    <property type="molecule type" value="Genomic_DNA"/>
</dbReference>
<dbReference type="PANTHER" id="PTHR33112">
    <property type="entry name" value="DOMAIN PROTEIN, PUTATIVE-RELATED"/>
    <property type="match status" value="1"/>
</dbReference>
<evidence type="ECO:0000313" key="2">
    <source>
        <dbReference type="EMBL" id="KUJ09326.1"/>
    </source>
</evidence>
<dbReference type="InParanoid" id="A0A132BA95"/>
<reference evidence="2 3" key="1">
    <citation type="submission" date="2015-10" db="EMBL/GenBank/DDBJ databases">
        <title>Full genome of DAOMC 229536 Phialocephala scopiformis, a fungal endophyte of spruce producing the potent anti-insectan compound rugulosin.</title>
        <authorList>
            <consortium name="DOE Joint Genome Institute"/>
            <person name="Walker A.K."/>
            <person name="Frasz S.L."/>
            <person name="Seifert K.A."/>
            <person name="Miller J.D."/>
            <person name="Mondo S.J."/>
            <person name="Labutti K."/>
            <person name="Lipzen A."/>
            <person name="Dockter R."/>
            <person name="Kennedy M."/>
            <person name="Grigoriev I.V."/>
            <person name="Spatafora J.W."/>
        </authorList>
    </citation>
    <scope>NUCLEOTIDE SEQUENCE [LARGE SCALE GENOMIC DNA]</scope>
    <source>
        <strain evidence="2 3">CBS 120377</strain>
    </source>
</reference>
<dbReference type="Pfam" id="PF06985">
    <property type="entry name" value="HET"/>
    <property type="match status" value="1"/>
</dbReference>
<dbReference type="Proteomes" id="UP000070700">
    <property type="component" value="Unassembled WGS sequence"/>
</dbReference>
<feature type="domain" description="Heterokaryon incompatibility" evidence="1">
    <location>
        <begin position="184"/>
        <end position="335"/>
    </location>
</feature>
<dbReference type="RefSeq" id="XP_018063681.1">
    <property type="nucleotide sequence ID" value="XM_018213561.1"/>
</dbReference>
<organism evidence="2 3">
    <name type="scientific">Mollisia scopiformis</name>
    <name type="common">Conifer needle endophyte fungus</name>
    <name type="synonym">Phialocephala scopiformis</name>
    <dbReference type="NCBI Taxonomy" id="149040"/>
    <lineage>
        <taxon>Eukaryota</taxon>
        <taxon>Fungi</taxon>
        <taxon>Dikarya</taxon>
        <taxon>Ascomycota</taxon>
        <taxon>Pezizomycotina</taxon>
        <taxon>Leotiomycetes</taxon>
        <taxon>Helotiales</taxon>
        <taxon>Mollisiaceae</taxon>
        <taxon>Mollisia</taxon>
    </lineage>
</organism>
<proteinExistence type="predicted"/>
<gene>
    <name evidence="2" type="ORF">LY89DRAFT_676129</name>
</gene>
<dbReference type="AlphaFoldDB" id="A0A132BA95"/>
<dbReference type="GeneID" id="28823287"/>
<dbReference type="KEGG" id="psco:LY89DRAFT_676129"/>
<accession>A0A132BA95</accession>
<dbReference type="PANTHER" id="PTHR33112:SF10">
    <property type="entry name" value="TOL"/>
    <property type="match status" value="1"/>
</dbReference>
<keyword evidence="3" id="KW-1185">Reference proteome</keyword>
<dbReference type="OrthoDB" id="3486565at2759"/>
<dbReference type="InterPro" id="IPR010730">
    <property type="entry name" value="HET"/>
</dbReference>
<evidence type="ECO:0000259" key="1">
    <source>
        <dbReference type="Pfam" id="PF06985"/>
    </source>
</evidence>
<evidence type="ECO:0000313" key="3">
    <source>
        <dbReference type="Proteomes" id="UP000070700"/>
    </source>
</evidence>